<reference evidence="1 2" key="1">
    <citation type="submission" date="2014-04" db="EMBL/GenBank/DDBJ databases">
        <authorList>
            <consortium name="DOE Joint Genome Institute"/>
            <person name="Kuo A."/>
            <person name="Kohler A."/>
            <person name="Jargeat P."/>
            <person name="Nagy L.G."/>
            <person name="Floudas D."/>
            <person name="Copeland A."/>
            <person name="Barry K.W."/>
            <person name="Cichocki N."/>
            <person name="Veneault-Fourrey C."/>
            <person name="LaButti K."/>
            <person name="Lindquist E.A."/>
            <person name="Lipzen A."/>
            <person name="Lundell T."/>
            <person name="Morin E."/>
            <person name="Murat C."/>
            <person name="Sun H."/>
            <person name="Tunlid A."/>
            <person name="Henrissat B."/>
            <person name="Grigoriev I.V."/>
            <person name="Hibbett D.S."/>
            <person name="Martin F."/>
            <person name="Nordberg H.P."/>
            <person name="Cantor M.N."/>
            <person name="Hua S.X."/>
        </authorList>
    </citation>
    <scope>NUCLEOTIDE SEQUENCE [LARGE SCALE GENOMIC DNA]</scope>
    <source>
        <strain evidence="1 2">Ve08.2h10</strain>
    </source>
</reference>
<name>A0A0D0C7W9_9AGAM</name>
<dbReference type="InParanoid" id="A0A0D0C7W9"/>
<keyword evidence="2" id="KW-1185">Reference proteome</keyword>
<organism evidence="1 2">
    <name type="scientific">Paxillus rubicundulus Ve08.2h10</name>
    <dbReference type="NCBI Taxonomy" id="930991"/>
    <lineage>
        <taxon>Eukaryota</taxon>
        <taxon>Fungi</taxon>
        <taxon>Dikarya</taxon>
        <taxon>Basidiomycota</taxon>
        <taxon>Agaricomycotina</taxon>
        <taxon>Agaricomycetes</taxon>
        <taxon>Agaricomycetidae</taxon>
        <taxon>Boletales</taxon>
        <taxon>Paxilineae</taxon>
        <taxon>Paxillaceae</taxon>
        <taxon>Paxillus</taxon>
    </lineage>
</organism>
<feature type="non-terminal residue" evidence="1">
    <location>
        <position position="1"/>
    </location>
</feature>
<dbReference type="Proteomes" id="UP000054538">
    <property type="component" value="Unassembled WGS sequence"/>
</dbReference>
<dbReference type="EMBL" id="KN826394">
    <property type="protein sequence ID" value="KIK79037.1"/>
    <property type="molecule type" value="Genomic_DNA"/>
</dbReference>
<dbReference type="HOGENOM" id="CLU_2270184_0_0_1"/>
<evidence type="ECO:0000313" key="1">
    <source>
        <dbReference type="EMBL" id="KIK79037.1"/>
    </source>
</evidence>
<proteinExistence type="predicted"/>
<dbReference type="AlphaFoldDB" id="A0A0D0C7W9"/>
<accession>A0A0D0C7W9</accession>
<dbReference type="OrthoDB" id="10622007at2759"/>
<evidence type="ECO:0000313" key="2">
    <source>
        <dbReference type="Proteomes" id="UP000054538"/>
    </source>
</evidence>
<sequence>LPPSLPQWALHQPCQNPSVLHPDDHSKLINKATLAALLKLHQHHCLKVHANNKNVWELLCSIEGCEQWVKTGIKSHVPLLVPGQFITLEAHISSNTCGKKPTR</sequence>
<reference evidence="2" key="2">
    <citation type="submission" date="2015-01" db="EMBL/GenBank/DDBJ databases">
        <title>Evolutionary Origins and Diversification of the Mycorrhizal Mutualists.</title>
        <authorList>
            <consortium name="DOE Joint Genome Institute"/>
            <consortium name="Mycorrhizal Genomics Consortium"/>
            <person name="Kohler A."/>
            <person name="Kuo A."/>
            <person name="Nagy L.G."/>
            <person name="Floudas D."/>
            <person name="Copeland A."/>
            <person name="Barry K.W."/>
            <person name="Cichocki N."/>
            <person name="Veneault-Fourrey C."/>
            <person name="LaButti K."/>
            <person name="Lindquist E.A."/>
            <person name="Lipzen A."/>
            <person name="Lundell T."/>
            <person name="Morin E."/>
            <person name="Murat C."/>
            <person name="Riley R."/>
            <person name="Ohm R."/>
            <person name="Sun H."/>
            <person name="Tunlid A."/>
            <person name="Henrissat B."/>
            <person name="Grigoriev I.V."/>
            <person name="Hibbett D.S."/>
            <person name="Martin F."/>
        </authorList>
    </citation>
    <scope>NUCLEOTIDE SEQUENCE [LARGE SCALE GENOMIC DNA]</scope>
    <source>
        <strain evidence="2">Ve08.2h10</strain>
    </source>
</reference>
<gene>
    <name evidence="1" type="ORF">PAXRUDRAFT_162378</name>
</gene>
<protein>
    <submittedName>
        <fullName evidence="1">Unplaced genomic scaffold scaffold_1572, whole genome shotgun sequence</fullName>
    </submittedName>
</protein>